<dbReference type="EMBL" id="KL250744">
    <property type="protein sequence ID" value="KGB36093.1"/>
    <property type="molecule type" value="Genomic_DNA"/>
</dbReference>
<evidence type="ECO:0000256" key="12">
    <source>
        <dbReference type="SAM" id="Phobius"/>
    </source>
</evidence>
<dbReference type="GO" id="GO:0061630">
    <property type="term" value="F:ubiquitin protein ligase activity"/>
    <property type="evidence" value="ECO:0007669"/>
    <property type="project" value="UniProtKB-EC"/>
</dbReference>
<keyword evidence="7 10" id="KW-0863">Zinc-finger</keyword>
<dbReference type="GO" id="GO:0008270">
    <property type="term" value="F:zinc ion binding"/>
    <property type="evidence" value="ECO:0007669"/>
    <property type="project" value="UniProtKB-KW"/>
</dbReference>
<dbReference type="PROSITE" id="PS50089">
    <property type="entry name" value="ZF_RING_2"/>
    <property type="match status" value="1"/>
</dbReference>
<dbReference type="Gene3D" id="1.20.120.1750">
    <property type="match status" value="1"/>
</dbReference>
<evidence type="ECO:0000256" key="4">
    <source>
        <dbReference type="ARBA" id="ARBA00022679"/>
    </source>
</evidence>
<feature type="domain" description="RING-type" evidence="13">
    <location>
        <begin position="45"/>
        <end position="80"/>
    </location>
</feature>
<feature type="transmembrane region" description="Helical" evidence="12">
    <location>
        <begin position="457"/>
        <end position="490"/>
    </location>
</feature>
<evidence type="ECO:0000256" key="7">
    <source>
        <dbReference type="ARBA" id="ARBA00022771"/>
    </source>
</evidence>
<dbReference type="InterPro" id="IPR001841">
    <property type="entry name" value="Znf_RING"/>
</dbReference>
<dbReference type="PANTHER" id="PTHR11685">
    <property type="entry name" value="RBR FAMILY RING FINGER AND IBR DOMAIN-CONTAINING"/>
    <property type="match status" value="1"/>
</dbReference>
<dbReference type="Pfam" id="PF22605">
    <property type="entry name" value="IBR_2"/>
    <property type="match status" value="1"/>
</dbReference>
<dbReference type="EC" id="2.3.2.31" evidence="3"/>
<evidence type="ECO:0000313" key="15">
    <source>
        <dbReference type="EMBL" id="KGB36093.1"/>
    </source>
</evidence>
<keyword evidence="6" id="KW-0677">Repeat</keyword>
<keyword evidence="5" id="KW-0479">Metal-binding</keyword>
<comment type="pathway">
    <text evidence="2">Protein modification; protein ubiquitination.</text>
</comment>
<feature type="region of interest" description="Disordered" evidence="11">
    <location>
        <begin position="300"/>
        <end position="338"/>
    </location>
</feature>
<dbReference type="InterPro" id="IPR031127">
    <property type="entry name" value="E3_UB_ligase_RBR"/>
</dbReference>
<dbReference type="SUPFAM" id="SSF57850">
    <property type="entry name" value="RING/U-box"/>
    <property type="match status" value="3"/>
</dbReference>
<dbReference type="Pfam" id="PF01485">
    <property type="entry name" value="IBR"/>
    <property type="match status" value="1"/>
</dbReference>
<keyword evidence="9" id="KW-0862">Zinc</keyword>
<keyword evidence="12" id="KW-0812">Transmembrane</keyword>
<dbReference type="InterPro" id="IPR013083">
    <property type="entry name" value="Znf_RING/FYVE/PHD"/>
</dbReference>
<dbReference type="CDD" id="cd20338">
    <property type="entry name" value="BRcat_RBR_RNF19"/>
    <property type="match status" value="1"/>
</dbReference>
<keyword evidence="12" id="KW-1133">Transmembrane helix</keyword>
<evidence type="ECO:0000256" key="5">
    <source>
        <dbReference type="ARBA" id="ARBA00022723"/>
    </source>
</evidence>
<keyword evidence="12" id="KW-0472">Membrane</keyword>
<evidence type="ECO:0000256" key="3">
    <source>
        <dbReference type="ARBA" id="ARBA00012251"/>
    </source>
</evidence>
<gene>
    <name evidence="15" type="ORF">MS3_04374</name>
</gene>
<accession>A0A095C317</accession>
<feature type="domain" description="RING-type" evidence="14">
    <location>
        <begin position="41"/>
        <end position="395"/>
    </location>
</feature>
<evidence type="ECO:0000256" key="8">
    <source>
        <dbReference type="ARBA" id="ARBA00022786"/>
    </source>
</evidence>
<dbReference type="InterPro" id="IPR044066">
    <property type="entry name" value="TRIAD_supradom"/>
</dbReference>
<evidence type="ECO:0000259" key="13">
    <source>
        <dbReference type="PROSITE" id="PS50089"/>
    </source>
</evidence>
<dbReference type="OrthoDB" id="1431934at2759"/>
<proteinExistence type="predicted"/>
<sequence length="562" mass="63443">MSSKYPSGKKGNRISLWFKRVLPDSHPQVKKRNELTSFSENETECPVCLMPIEDPLRLSSCGHFACSVCWRNFISCQIENFALAHLTCVACSELLQPSTVIHLLSAVSTRHESSQSPVKDNQYDRSLSRYEEFLLQQAMSCEPEARWCPRGCGYGLIAHSFHACPQIVCLHPMCEGRSFCFKCRRPWSTDTTNESSSDQNNVIHICPAEQDMRSNALDGLRSFFGIRRFSRQISGQNLITNGPQPKVSDNILPIHLNTSTSMKGKRSHVLRSYPSSTNYSNDTRLSMEELFTNVDLESANTTAPVSKEKHPISEYDVVNSSESSPKVKRRPSVDSNDQNSLVKPCPNCKTLIQKLNDGRCNSMVCSICNYEFCWLCLRETTATHYLNFSGCTVLGRSRWSKLRRVVTVCSIMLGTPILLPLTIVIALPALSINFTVLMTKHVNWMLLSKSKHLRRFVLFWVVIAGLIVFPVLTAVTFGLLIPVVLGYVYLYLPISLFRSLIRDESDILSKPTELEKLQSVSPNLENQFKAKNEDIRSNDGSFSESKIVVVDETVPMERDQTL</sequence>
<dbReference type="InterPro" id="IPR054694">
    <property type="entry name" value="Parkin-like_IBR"/>
</dbReference>
<protein>
    <recommendedName>
        <fullName evidence="3">RBR-type E3 ubiquitin transferase</fullName>
        <ecNumber evidence="3">2.3.2.31</ecNumber>
    </recommendedName>
</protein>
<evidence type="ECO:0000259" key="14">
    <source>
        <dbReference type="PROSITE" id="PS51873"/>
    </source>
</evidence>
<organism evidence="15">
    <name type="scientific">Schistosoma haematobium</name>
    <name type="common">Blood fluke</name>
    <dbReference type="NCBI Taxonomy" id="6185"/>
    <lineage>
        <taxon>Eukaryota</taxon>
        <taxon>Metazoa</taxon>
        <taxon>Spiralia</taxon>
        <taxon>Lophotrochozoa</taxon>
        <taxon>Platyhelminthes</taxon>
        <taxon>Trematoda</taxon>
        <taxon>Digenea</taxon>
        <taxon>Strigeidida</taxon>
        <taxon>Schistosomatoidea</taxon>
        <taxon>Schistosomatidae</taxon>
        <taxon>Schistosoma</taxon>
    </lineage>
</organism>
<dbReference type="STRING" id="6185.A0A095C317"/>
<dbReference type="PROSITE" id="PS51873">
    <property type="entry name" value="TRIAD"/>
    <property type="match status" value="1"/>
</dbReference>
<name>A0A095C317_SCHHA</name>
<dbReference type="GO" id="GO:0016567">
    <property type="term" value="P:protein ubiquitination"/>
    <property type="evidence" value="ECO:0007669"/>
    <property type="project" value="InterPro"/>
</dbReference>
<dbReference type="Gene3D" id="3.30.40.10">
    <property type="entry name" value="Zinc/RING finger domain, C3HC4 (zinc finger)"/>
    <property type="match status" value="1"/>
</dbReference>
<evidence type="ECO:0000256" key="2">
    <source>
        <dbReference type="ARBA" id="ARBA00004906"/>
    </source>
</evidence>
<evidence type="ECO:0000256" key="9">
    <source>
        <dbReference type="ARBA" id="ARBA00022833"/>
    </source>
</evidence>
<evidence type="ECO:0000256" key="11">
    <source>
        <dbReference type="SAM" id="MobiDB-lite"/>
    </source>
</evidence>
<keyword evidence="4" id="KW-0808">Transferase</keyword>
<reference evidence="15" key="1">
    <citation type="journal article" date="2012" name="Nat. Genet.">
        <title>Whole-genome sequence of Schistosoma haematobium.</title>
        <authorList>
            <person name="Young N.D."/>
            <person name="Jex A.R."/>
            <person name="Li B."/>
            <person name="Liu S."/>
            <person name="Yang L."/>
            <person name="Xiong Z."/>
            <person name="Li Y."/>
            <person name="Cantacessi C."/>
            <person name="Hall R.S."/>
            <person name="Xu X."/>
            <person name="Chen F."/>
            <person name="Wu X."/>
            <person name="Zerlotini A."/>
            <person name="Oliveira G."/>
            <person name="Hofmann A."/>
            <person name="Zhang G."/>
            <person name="Fang X."/>
            <person name="Kang Y."/>
            <person name="Campbell B.E."/>
            <person name="Loukas A."/>
            <person name="Ranganathan S."/>
            <person name="Rollinson D."/>
            <person name="Rinaldi G."/>
            <person name="Brindley P.J."/>
            <person name="Yang H."/>
            <person name="Wang J."/>
            <person name="Wang J."/>
            <person name="Gasser R.B."/>
        </authorList>
    </citation>
    <scope>NUCLEOTIDE SEQUENCE [LARGE SCALE GENOMIC DNA]</scope>
</reference>
<evidence type="ECO:0000256" key="6">
    <source>
        <dbReference type="ARBA" id="ARBA00022737"/>
    </source>
</evidence>
<evidence type="ECO:0000256" key="1">
    <source>
        <dbReference type="ARBA" id="ARBA00001798"/>
    </source>
</evidence>
<feature type="transmembrane region" description="Helical" evidence="12">
    <location>
        <begin position="405"/>
        <end position="437"/>
    </location>
</feature>
<dbReference type="AlphaFoldDB" id="A0A095C317"/>
<dbReference type="InterPro" id="IPR002867">
    <property type="entry name" value="IBR_dom"/>
</dbReference>
<dbReference type="SMART" id="SM00647">
    <property type="entry name" value="IBR"/>
    <property type="match status" value="2"/>
</dbReference>
<comment type="catalytic activity">
    <reaction evidence="1">
        <text>[E2 ubiquitin-conjugating enzyme]-S-ubiquitinyl-L-cysteine + [acceptor protein]-L-lysine = [E2 ubiquitin-conjugating enzyme]-L-cysteine + [acceptor protein]-N(6)-ubiquitinyl-L-lysine.</text>
        <dbReference type="EC" id="2.3.2.31"/>
    </reaction>
</comment>
<keyword evidence="8" id="KW-0833">Ubl conjugation pathway</keyword>
<evidence type="ECO:0000256" key="10">
    <source>
        <dbReference type="PROSITE-ProRule" id="PRU00175"/>
    </source>
</evidence>